<dbReference type="InterPro" id="IPR005886">
    <property type="entry name" value="UDP_G4E"/>
</dbReference>
<evidence type="ECO:0000256" key="10">
    <source>
        <dbReference type="ARBA" id="ARBA00031367"/>
    </source>
</evidence>
<dbReference type="InterPro" id="IPR001509">
    <property type="entry name" value="Epimerase_deHydtase"/>
</dbReference>
<keyword evidence="13" id="KW-0614">Plasmid</keyword>
<dbReference type="Gene3D" id="3.90.25.10">
    <property type="entry name" value="UDP-galactose 4-epimerase, domain 1"/>
    <property type="match status" value="1"/>
</dbReference>
<keyword evidence="8" id="KW-0299">Galactose metabolism</keyword>
<dbReference type="NCBIfam" id="TIGR01179">
    <property type="entry name" value="galE"/>
    <property type="match status" value="1"/>
</dbReference>
<organism evidence="13 14">
    <name type="scientific">Alteromonas mediterranea</name>
    <dbReference type="NCBI Taxonomy" id="314275"/>
    <lineage>
        <taxon>Bacteria</taxon>
        <taxon>Pseudomonadati</taxon>
        <taxon>Pseudomonadota</taxon>
        <taxon>Gammaproteobacteria</taxon>
        <taxon>Alteromonadales</taxon>
        <taxon>Alteromonadaceae</taxon>
        <taxon>Alteromonas/Salinimonas group</taxon>
        <taxon>Alteromonas</taxon>
    </lineage>
</organism>
<keyword evidence="7" id="KW-0520">NAD</keyword>
<accession>A0AAC9NTM4</accession>
<dbReference type="PANTHER" id="PTHR43725:SF47">
    <property type="entry name" value="UDP-GLUCOSE 4-EPIMERASE"/>
    <property type="match status" value="1"/>
</dbReference>
<protein>
    <recommendedName>
        <fullName evidence="6">UDP-glucose 4-epimerase</fullName>
        <ecNumber evidence="5">5.1.3.2</ecNumber>
    </recommendedName>
    <alternativeName>
        <fullName evidence="11">Galactowaldenase</fullName>
    </alternativeName>
    <alternativeName>
        <fullName evidence="10">UDP-galactose 4-epimerase</fullName>
    </alternativeName>
</protein>
<evidence type="ECO:0000256" key="7">
    <source>
        <dbReference type="ARBA" id="ARBA00023027"/>
    </source>
</evidence>
<comment type="cofactor">
    <cofactor evidence="2">
        <name>NAD(+)</name>
        <dbReference type="ChEBI" id="CHEBI:57540"/>
    </cofactor>
</comment>
<comment type="similarity">
    <text evidence="4">Belongs to the NAD(P)-dependent epimerase/dehydratase family.</text>
</comment>
<dbReference type="GO" id="GO:0005829">
    <property type="term" value="C:cytosol"/>
    <property type="evidence" value="ECO:0007669"/>
    <property type="project" value="TreeGrafter"/>
</dbReference>
<dbReference type="PANTHER" id="PTHR43725">
    <property type="entry name" value="UDP-GLUCOSE 4-EPIMERASE"/>
    <property type="match status" value="1"/>
</dbReference>
<sequence>MHYLITGGCGYIGGHTAIKLHEEGHSVTLFDNFSSSTQASLEALQDLCDEKLRFIHVDLKDIDSLRSGFSQSERFDGVIHAASTSPSNSNSSNIDYVYENNVKATQNLCDVMFEYRVFNLVFASSASVYGRPTKLPLSELCRMDPQSPFGHAKRLAESELARRSIEHPEWRISSLRYFNVGGSHPCATIGSKLSSSDTSIFSELTKVICGDTSFFPIFGDSFHTHDGTSVQDYVHVLDVASANISALEYNDKNKGFEVFNVGTGIGYSVIDILQKSQEVSGLVIPSVLKEKRDNEFSEVISDQRKSITLLKWQPKYSIDALLKDHWRHTFQSEVSNAP</sequence>
<dbReference type="Proteomes" id="UP000182101">
    <property type="component" value="Plasmid pAMCP48-600"/>
</dbReference>
<gene>
    <name evidence="13" type="ORF">BM524_21035</name>
</gene>
<dbReference type="AlphaFoldDB" id="A0AAC9NTM4"/>
<evidence type="ECO:0000256" key="5">
    <source>
        <dbReference type="ARBA" id="ARBA00013189"/>
    </source>
</evidence>
<dbReference type="GO" id="GO:0006012">
    <property type="term" value="P:galactose metabolic process"/>
    <property type="evidence" value="ECO:0007669"/>
    <property type="project" value="UniProtKB-KW"/>
</dbReference>
<name>A0AAC9NTM4_9ALTE</name>
<comment type="pathway">
    <text evidence="3">Carbohydrate metabolism; galactose metabolism.</text>
</comment>
<dbReference type="EMBL" id="CP018025">
    <property type="protein sequence ID" value="APD92388.1"/>
    <property type="molecule type" value="Genomic_DNA"/>
</dbReference>
<comment type="catalytic activity">
    <reaction evidence="1">
        <text>UDP-alpha-D-glucose = UDP-alpha-D-galactose</text>
        <dbReference type="Rhea" id="RHEA:22168"/>
        <dbReference type="ChEBI" id="CHEBI:58885"/>
        <dbReference type="ChEBI" id="CHEBI:66914"/>
        <dbReference type="EC" id="5.1.3.2"/>
    </reaction>
</comment>
<keyword evidence="9" id="KW-0413">Isomerase</keyword>
<evidence type="ECO:0000256" key="8">
    <source>
        <dbReference type="ARBA" id="ARBA00023144"/>
    </source>
</evidence>
<evidence type="ECO:0000256" key="9">
    <source>
        <dbReference type="ARBA" id="ARBA00023235"/>
    </source>
</evidence>
<dbReference type="GO" id="GO:0003978">
    <property type="term" value="F:UDP-glucose 4-epimerase activity"/>
    <property type="evidence" value="ECO:0007669"/>
    <property type="project" value="UniProtKB-EC"/>
</dbReference>
<evidence type="ECO:0000259" key="12">
    <source>
        <dbReference type="Pfam" id="PF01370"/>
    </source>
</evidence>
<evidence type="ECO:0000256" key="6">
    <source>
        <dbReference type="ARBA" id="ARBA00018569"/>
    </source>
</evidence>
<dbReference type="RefSeq" id="WP_071961002.1">
    <property type="nucleotide sequence ID" value="NZ_CP018025.1"/>
</dbReference>
<dbReference type="SUPFAM" id="SSF51735">
    <property type="entry name" value="NAD(P)-binding Rossmann-fold domains"/>
    <property type="match status" value="1"/>
</dbReference>
<evidence type="ECO:0000256" key="11">
    <source>
        <dbReference type="ARBA" id="ARBA00033067"/>
    </source>
</evidence>
<feature type="domain" description="NAD-dependent epimerase/dehydratase" evidence="12">
    <location>
        <begin position="4"/>
        <end position="262"/>
    </location>
</feature>
<proteinExistence type="inferred from homology"/>
<dbReference type="Gene3D" id="3.40.50.720">
    <property type="entry name" value="NAD(P)-binding Rossmann-like Domain"/>
    <property type="match status" value="1"/>
</dbReference>
<evidence type="ECO:0000313" key="13">
    <source>
        <dbReference type="EMBL" id="APD92388.1"/>
    </source>
</evidence>
<evidence type="ECO:0000256" key="2">
    <source>
        <dbReference type="ARBA" id="ARBA00001911"/>
    </source>
</evidence>
<evidence type="ECO:0000256" key="3">
    <source>
        <dbReference type="ARBA" id="ARBA00004947"/>
    </source>
</evidence>
<reference evidence="13 14" key="1">
    <citation type="submission" date="2016-11" db="EMBL/GenBank/DDBJ databases">
        <title>Networking in microbes: conjugative elements and plasmids in the genus Alteromonas.</title>
        <authorList>
            <person name="Lopez-Perez M."/>
            <person name="Ramon-Marco N."/>
            <person name="Rodriguez-Valera F."/>
        </authorList>
    </citation>
    <scope>NUCLEOTIDE SEQUENCE [LARGE SCALE GENOMIC DNA]</scope>
    <source>
        <strain evidence="13 14">CP48</strain>
        <plasmid evidence="14">pamcp48-600</plasmid>
    </source>
</reference>
<dbReference type="Pfam" id="PF01370">
    <property type="entry name" value="Epimerase"/>
    <property type="match status" value="1"/>
</dbReference>
<evidence type="ECO:0000256" key="1">
    <source>
        <dbReference type="ARBA" id="ARBA00000083"/>
    </source>
</evidence>
<dbReference type="EC" id="5.1.3.2" evidence="5"/>
<dbReference type="InterPro" id="IPR036291">
    <property type="entry name" value="NAD(P)-bd_dom_sf"/>
</dbReference>
<geneLocation type="plasmid" evidence="14">
    <name>pamcp48-600</name>
</geneLocation>
<evidence type="ECO:0000313" key="14">
    <source>
        <dbReference type="Proteomes" id="UP000182101"/>
    </source>
</evidence>
<keyword evidence="8" id="KW-0119">Carbohydrate metabolism</keyword>
<evidence type="ECO:0000256" key="4">
    <source>
        <dbReference type="ARBA" id="ARBA00007637"/>
    </source>
</evidence>